<dbReference type="InterPro" id="IPR005479">
    <property type="entry name" value="CPAse_ATP-bd"/>
</dbReference>
<dbReference type="Pfam" id="PF21139">
    <property type="entry name" value="BT_MCC_alpha"/>
    <property type="match status" value="1"/>
</dbReference>
<keyword evidence="4 6" id="KW-0067">ATP-binding</keyword>
<evidence type="ECO:0000256" key="3">
    <source>
        <dbReference type="ARBA" id="ARBA00022741"/>
    </source>
</evidence>
<dbReference type="Gene3D" id="3.30.470.20">
    <property type="entry name" value="ATP-grasp fold, B domain"/>
    <property type="match status" value="1"/>
</dbReference>
<feature type="domain" description="ATP-grasp" evidence="8">
    <location>
        <begin position="123"/>
        <end position="319"/>
    </location>
</feature>
<dbReference type="InterPro" id="IPR016185">
    <property type="entry name" value="PreATP-grasp_dom_sf"/>
</dbReference>
<evidence type="ECO:0000313" key="11">
    <source>
        <dbReference type="Proteomes" id="UP001230156"/>
    </source>
</evidence>
<dbReference type="InterPro" id="IPR013815">
    <property type="entry name" value="ATP_grasp_subdomain_1"/>
</dbReference>
<keyword evidence="11" id="KW-1185">Reference proteome</keyword>
<gene>
    <name evidence="10" type="ORF">Q8A70_13175</name>
</gene>
<dbReference type="InterPro" id="IPR005482">
    <property type="entry name" value="Biotin_COase_C"/>
</dbReference>
<evidence type="ECO:0000259" key="9">
    <source>
        <dbReference type="PROSITE" id="PS50979"/>
    </source>
</evidence>
<name>A0ABU0YLP5_9PROT</name>
<dbReference type="SUPFAM" id="SSF51246">
    <property type="entry name" value="Rudiment single hybrid motif"/>
    <property type="match status" value="1"/>
</dbReference>
<reference evidence="11" key="1">
    <citation type="submission" date="2023-08" db="EMBL/GenBank/DDBJ databases">
        <title>Rhodospirillaceae gen. nov., a novel taxon isolated from the Yangtze River Yuezi River estuary sludge.</title>
        <authorList>
            <person name="Ruan L."/>
        </authorList>
    </citation>
    <scope>NUCLEOTIDE SEQUENCE [LARGE SCALE GENOMIC DNA]</scope>
    <source>
        <strain evidence="11">R-7</strain>
    </source>
</reference>
<dbReference type="Gene3D" id="3.40.50.20">
    <property type="match status" value="1"/>
</dbReference>
<evidence type="ECO:0000259" key="7">
    <source>
        <dbReference type="PROSITE" id="PS50968"/>
    </source>
</evidence>
<dbReference type="EMBL" id="JAUYVI010000004">
    <property type="protein sequence ID" value="MDQ7248631.1"/>
    <property type="molecule type" value="Genomic_DNA"/>
</dbReference>
<evidence type="ECO:0000256" key="5">
    <source>
        <dbReference type="ARBA" id="ARBA00023267"/>
    </source>
</evidence>
<dbReference type="SUPFAM" id="SSF51230">
    <property type="entry name" value="Single hybrid motif"/>
    <property type="match status" value="1"/>
</dbReference>
<dbReference type="InterPro" id="IPR000089">
    <property type="entry name" value="Biotin_lipoyl"/>
</dbReference>
<dbReference type="PANTHER" id="PTHR18866:SF33">
    <property type="entry name" value="METHYLCROTONOYL-COA CARBOXYLASE SUBUNIT ALPHA, MITOCHONDRIAL-RELATED"/>
    <property type="match status" value="1"/>
</dbReference>
<evidence type="ECO:0000256" key="2">
    <source>
        <dbReference type="ARBA" id="ARBA00022598"/>
    </source>
</evidence>
<feature type="domain" description="Lipoyl-binding" evidence="7">
    <location>
        <begin position="586"/>
        <end position="661"/>
    </location>
</feature>
<dbReference type="PANTHER" id="PTHR18866">
    <property type="entry name" value="CARBOXYLASE:PYRUVATE/ACETYL-COA/PROPIONYL-COA CARBOXYLASE"/>
    <property type="match status" value="1"/>
</dbReference>
<dbReference type="NCBIfam" id="NF006367">
    <property type="entry name" value="PRK08591.1"/>
    <property type="match status" value="1"/>
</dbReference>
<keyword evidence="5" id="KW-0092">Biotin</keyword>
<dbReference type="PROSITE" id="PS00867">
    <property type="entry name" value="CPSASE_2"/>
    <property type="match status" value="1"/>
</dbReference>
<dbReference type="InterPro" id="IPR050856">
    <property type="entry name" value="Biotin_carboxylase_complex"/>
</dbReference>
<sequence>MTRAINTVLIANRGEIACRIIRTCKRMGIRSIAVYSEADRDALHVALADEAYEIGAAPPRESYLNQGAIIRAAEQSGADAVHPGYGFLSENAVFAEACAKAGLIFIGPPPAAIRAMGSKSEAKALMEKAGVPLVPGYHGTDQSPKVLQAAADQIGYPVLIKASAGGGGKGMKVASSAGEFQAALESAQREAKNAFGDDRVLVEKYLQQPRHIEAQIFGDCLGNIVHLFERDCSIQRRHQKVIEEAPAPGLSPERRAAIGKAAIEAGKAVGYVGAGTVEFIAEGESFYFMEMNTRLQVEHPVTEAITGLDLVEWQIRIARGEKLPKAQSELAIHGHAMEVRLYAEDPARDFLPQTGTLHHLRFPEGARVDSGIREGDAVSIHYDPMIAKIITHGADRAEAIARLRRALAATEVGGLATNLDFLQAILRQPDFASGKVDTGFIERHRTELLPEGQPLPVNALALAALAVLRGGERDAAAAAPAGDPYSPWSLLPGWRVNRDAYSDLIFQHGEATLSVRAHYRATGYALDLPDGTVEAQAELGTDGAIAARIGTARCKGRVVRRDTECLVFLDGATHRLTLVDPRRPSAADAATTGRILAPMPGTVTKILVVAGAVVAKGSVLAIVEAMKMEHAVKAPRDGKVTIVHFAAGDQVTDGAELLVLEEA</sequence>
<organism evidence="10 11">
    <name type="scientific">Dongia sedimenti</name>
    <dbReference type="NCBI Taxonomy" id="3064282"/>
    <lineage>
        <taxon>Bacteria</taxon>
        <taxon>Pseudomonadati</taxon>
        <taxon>Pseudomonadota</taxon>
        <taxon>Alphaproteobacteria</taxon>
        <taxon>Rhodospirillales</taxon>
        <taxon>Dongiaceae</taxon>
        <taxon>Dongia</taxon>
    </lineage>
</organism>
<dbReference type="PROSITE" id="PS50979">
    <property type="entry name" value="BC"/>
    <property type="match status" value="1"/>
</dbReference>
<feature type="domain" description="Biotin carboxylation" evidence="9">
    <location>
        <begin position="4"/>
        <end position="446"/>
    </location>
</feature>
<dbReference type="PROSITE" id="PS00866">
    <property type="entry name" value="CPSASE_1"/>
    <property type="match status" value="1"/>
</dbReference>
<dbReference type="SMART" id="SM01209">
    <property type="entry name" value="GARS_A"/>
    <property type="match status" value="1"/>
</dbReference>
<dbReference type="CDD" id="cd06850">
    <property type="entry name" value="biotinyl_domain"/>
    <property type="match status" value="1"/>
</dbReference>
<dbReference type="SUPFAM" id="SSF52440">
    <property type="entry name" value="PreATP-grasp domain"/>
    <property type="match status" value="1"/>
</dbReference>
<evidence type="ECO:0000256" key="6">
    <source>
        <dbReference type="PROSITE-ProRule" id="PRU00409"/>
    </source>
</evidence>
<dbReference type="PROSITE" id="PS50975">
    <property type="entry name" value="ATP_GRASP"/>
    <property type="match status" value="1"/>
</dbReference>
<evidence type="ECO:0000256" key="1">
    <source>
        <dbReference type="ARBA" id="ARBA00001953"/>
    </source>
</evidence>
<evidence type="ECO:0000259" key="8">
    <source>
        <dbReference type="PROSITE" id="PS50975"/>
    </source>
</evidence>
<dbReference type="InterPro" id="IPR005481">
    <property type="entry name" value="BC-like_N"/>
</dbReference>
<dbReference type="Gene3D" id="3.30.700.40">
    <property type="match status" value="1"/>
</dbReference>
<protein>
    <submittedName>
        <fullName evidence="10">Acetyl/propionyl/methylcrotonyl-CoA carboxylase subunit alpha</fullName>
    </submittedName>
</protein>
<dbReference type="Pfam" id="PF02786">
    <property type="entry name" value="CPSase_L_D2"/>
    <property type="match status" value="1"/>
</dbReference>
<evidence type="ECO:0000313" key="10">
    <source>
        <dbReference type="EMBL" id="MDQ7248631.1"/>
    </source>
</evidence>
<dbReference type="SMART" id="SM00878">
    <property type="entry name" value="Biotin_carb_C"/>
    <property type="match status" value="1"/>
</dbReference>
<dbReference type="Proteomes" id="UP001230156">
    <property type="component" value="Unassembled WGS sequence"/>
</dbReference>
<keyword evidence="3 6" id="KW-0547">Nucleotide-binding</keyword>
<accession>A0ABU0YLP5</accession>
<dbReference type="SUPFAM" id="SSF56059">
    <property type="entry name" value="Glutathione synthetase ATP-binding domain-like"/>
    <property type="match status" value="1"/>
</dbReference>
<dbReference type="InterPro" id="IPR011054">
    <property type="entry name" value="Rudment_hybrid_motif"/>
</dbReference>
<proteinExistence type="predicted"/>
<dbReference type="Gene3D" id="3.30.1490.20">
    <property type="entry name" value="ATP-grasp fold, A domain"/>
    <property type="match status" value="1"/>
</dbReference>
<dbReference type="InterPro" id="IPR011761">
    <property type="entry name" value="ATP-grasp"/>
</dbReference>
<dbReference type="Pfam" id="PF00364">
    <property type="entry name" value="Biotin_lipoyl"/>
    <property type="match status" value="1"/>
</dbReference>
<dbReference type="RefSeq" id="WP_379956106.1">
    <property type="nucleotide sequence ID" value="NZ_JAUYVI010000004.1"/>
</dbReference>
<comment type="caution">
    <text evidence="10">The sequence shown here is derived from an EMBL/GenBank/DDBJ whole genome shotgun (WGS) entry which is preliminary data.</text>
</comment>
<evidence type="ECO:0000256" key="4">
    <source>
        <dbReference type="ARBA" id="ARBA00022840"/>
    </source>
</evidence>
<dbReference type="Pfam" id="PF00289">
    <property type="entry name" value="Biotin_carb_N"/>
    <property type="match status" value="1"/>
</dbReference>
<keyword evidence="2" id="KW-0436">Ligase</keyword>
<dbReference type="Pfam" id="PF02785">
    <property type="entry name" value="Biotin_carb_C"/>
    <property type="match status" value="1"/>
</dbReference>
<comment type="cofactor">
    <cofactor evidence="1">
        <name>biotin</name>
        <dbReference type="ChEBI" id="CHEBI:57586"/>
    </cofactor>
</comment>
<dbReference type="InterPro" id="IPR011053">
    <property type="entry name" value="Single_hybrid_motif"/>
</dbReference>
<dbReference type="PROSITE" id="PS50968">
    <property type="entry name" value="BIOTINYL_LIPOYL"/>
    <property type="match status" value="1"/>
</dbReference>
<dbReference type="Gene3D" id="2.40.50.100">
    <property type="match status" value="1"/>
</dbReference>
<dbReference type="InterPro" id="IPR011764">
    <property type="entry name" value="Biotin_carboxylation_dom"/>
</dbReference>
<dbReference type="InterPro" id="IPR048429">
    <property type="entry name" value="MCC_alpha_BT"/>
</dbReference>